<reference evidence="3 4" key="1">
    <citation type="journal article" date="2018" name="Biotechnol. Biofuels">
        <title>Integrative visual omics of the white-rot fungus Polyporus brumalis exposes the biotechnological potential of its oxidative enzymes for delignifying raw plant biomass.</title>
        <authorList>
            <person name="Miyauchi S."/>
            <person name="Rancon A."/>
            <person name="Drula E."/>
            <person name="Hage H."/>
            <person name="Chaduli D."/>
            <person name="Favel A."/>
            <person name="Grisel S."/>
            <person name="Henrissat B."/>
            <person name="Herpoel-Gimbert I."/>
            <person name="Ruiz-Duenas F.J."/>
            <person name="Chevret D."/>
            <person name="Hainaut M."/>
            <person name="Lin J."/>
            <person name="Wang M."/>
            <person name="Pangilinan J."/>
            <person name="Lipzen A."/>
            <person name="Lesage-Meessen L."/>
            <person name="Navarro D."/>
            <person name="Riley R."/>
            <person name="Grigoriev I.V."/>
            <person name="Zhou S."/>
            <person name="Raouche S."/>
            <person name="Rosso M.N."/>
        </authorList>
    </citation>
    <scope>NUCLEOTIDE SEQUENCE [LARGE SCALE GENOMIC DNA]</scope>
    <source>
        <strain evidence="3 4">BRFM 1820</strain>
    </source>
</reference>
<dbReference type="OrthoDB" id="3365698at2759"/>
<name>A0A371CL98_9APHY</name>
<dbReference type="SUPFAM" id="SSF81383">
    <property type="entry name" value="F-box domain"/>
    <property type="match status" value="1"/>
</dbReference>
<dbReference type="InterPro" id="IPR036047">
    <property type="entry name" value="F-box-like_dom_sf"/>
</dbReference>
<evidence type="ECO:0000313" key="4">
    <source>
        <dbReference type="Proteomes" id="UP000256964"/>
    </source>
</evidence>
<dbReference type="InterPro" id="IPR001810">
    <property type="entry name" value="F-box_dom"/>
</dbReference>
<proteinExistence type="predicted"/>
<evidence type="ECO:0000256" key="1">
    <source>
        <dbReference type="SAM" id="MobiDB-lite"/>
    </source>
</evidence>
<dbReference type="Gene3D" id="1.20.1280.50">
    <property type="match status" value="1"/>
</dbReference>
<evidence type="ECO:0000313" key="3">
    <source>
        <dbReference type="EMBL" id="RDX41027.1"/>
    </source>
</evidence>
<feature type="region of interest" description="Disordered" evidence="1">
    <location>
        <begin position="203"/>
        <end position="239"/>
    </location>
</feature>
<feature type="domain" description="F-box" evidence="2">
    <location>
        <begin position="36"/>
        <end position="90"/>
    </location>
</feature>
<keyword evidence="4" id="KW-1185">Reference proteome</keyword>
<dbReference type="Proteomes" id="UP000256964">
    <property type="component" value="Unassembled WGS sequence"/>
</dbReference>
<gene>
    <name evidence="3" type="ORF">OH76DRAFT_258654</name>
</gene>
<sequence>MTKSGGINALPHPVSGAYPFDEQSDPPHTLHIPGAIAPINSLPNELLIKILAQTWFVKEYQTASSRPSVALVCSRWRSIINDCSEFWAAGLRDQTFIFNSWSKPCTFTNLATLLRRSSPRYLDSSLREVGGGRLSWSPQRRLLPLARGPSGPLLHIGTRLRRGRGILLSLDIATRDQSAAAGLSPTSSSPCCSRILPPEDRPSLAAAPHGWVGSGECDRSHSTDTWVPRSPLRTHAMSSSGDFENIHRLPRSLRRRPGGVPTEWCPPFRIAFASHRGHKCMHRQRRSSPPYLCQCPCSPSCQ</sequence>
<protein>
    <recommendedName>
        <fullName evidence="2">F-box domain-containing protein</fullName>
    </recommendedName>
</protein>
<evidence type="ECO:0000259" key="2">
    <source>
        <dbReference type="PROSITE" id="PS50181"/>
    </source>
</evidence>
<dbReference type="Pfam" id="PF12937">
    <property type="entry name" value="F-box-like"/>
    <property type="match status" value="1"/>
</dbReference>
<dbReference type="AlphaFoldDB" id="A0A371CL98"/>
<organism evidence="3 4">
    <name type="scientific">Lentinus brumalis</name>
    <dbReference type="NCBI Taxonomy" id="2498619"/>
    <lineage>
        <taxon>Eukaryota</taxon>
        <taxon>Fungi</taxon>
        <taxon>Dikarya</taxon>
        <taxon>Basidiomycota</taxon>
        <taxon>Agaricomycotina</taxon>
        <taxon>Agaricomycetes</taxon>
        <taxon>Polyporales</taxon>
        <taxon>Polyporaceae</taxon>
        <taxon>Lentinus</taxon>
    </lineage>
</organism>
<dbReference type="PROSITE" id="PS50181">
    <property type="entry name" value="FBOX"/>
    <property type="match status" value="1"/>
</dbReference>
<accession>A0A371CL98</accession>
<dbReference type="EMBL" id="KZ857527">
    <property type="protein sequence ID" value="RDX41027.1"/>
    <property type="molecule type" value="Genomic_DNA"/>
</dbReference>